<feature type="transmembrane region" description="Helical" evidence="1">
    <location>
        <begin position="131"/>
        <end position="150"/>
    </location>
</feature>
<dbReference type="AlphaFoldDB" id="A0A263CXB4"/>
<protein>
    <submittedName>
        <fullName evidence="2">DUF2269 domain-containing protein</fullName>
    </submittedName>
</protein>
<dbReference type="EMBL" id="NKYE01000018">
    <property type="protein sequence ID" value="OZM70782.1"/>
    <property type="molecule type" value="Genomic_DNA"/>
</dbReference>
<evidence type="ECO:0000313" key="2">
    <source>
        <dbReference type="EMBL" id="OZM70782.1"/>
    </source>
</evidence>
<dbReference type="RefSeq" id="WP_094865291.1">
    <property type="nucleotide sequence ID" value="NZ_NKYE01000018.1"/>
</dbReference>
<comment type="caution">
    <text evidence="2">The sequence shown here is derived from an EMBL/GenBank/DDBJ whole genome shotgun (WGS) entry which is preliminary data.</text>
</comment>
<dbReference type="OrthoDB" id="8082651at2"/>
<reference evidence="2 3" key="1">
    <citation type="submission" date="2017-07" db="EMBL/GenBank/DDBJ databases">
        <title>Amycolatopsis antarcticus sp. nov., isolated from the surface of an Antarcticus brown macroalga.</title>
        <authorList>
            <person name="Wang J."/>
            <person name="Leiva S."/>
            <person name="Huang J."/>
            <person name="Huang Y."/>
        </authorList>
    </citation>
    <scope>NUCLEOTIDE SEQUENCE [LARGE SCALE GENOMIC DNA]</scope>
    <source>
        <strain evidence="2 3">AU-G6</strain>
    </source>
</reference>
<keyword evidence="1" id="KW-1133">Transmembrane helix</keyword>
<keyword evidence="1" id="KW-0812">Transmembrane</keyword>
<organism evidence="2 3">
    <name type="scientific">Amycolatopsis antarctica</name>
    <dbReference type="NCBI Taxonomy" id="1854586"/>
    <lineage>
        <taxon>Bacteria</taxon>
        <taxon>Bacillati</taxon>
        <taxon>Actinomycetota</taxon>
        <taxon>Actinomycetes</taxon>
        <taxon>Pseudonocardiales</taxon>
        <taxon>Pseudonocardiaceae</taxon>
        <taxon>Amycolatopsis</taxon>
    </lineage>
</organism>
<feature type="transmembrane region" description="Helical" evidence="1">
    <location>
        <begin position="90"/>
        <end position="111"/>
    </location>
</feature>
<name>A0A263CXB4_9PSEU</name>
<evidence type="ECO:0000313" key="3">
    <source>
        <dbReference type="Proteomes" id="UP000242444"/>
    </source>
</evidence>
<sequence length="170" mass="18080">MAPRVRKAMLMTHVASSVGWLGAVVAYLVLAIIGVASSDVVQVRGAYSVMEPLVWCVLVPMSLVSLASGLVSALGSLWGLLRHYWVVFKLAINLMATVVLLLYATSIGHYTDLAAAPSATVLVELRNPTHVVHAGGGLVLLVLALMLSIYKPRGRTGAGRRDAALARPRR</sequence>
<dbReference type="Proteomes" id="UP000242444">
    <property type="component" value="Unassembled WGS sequence"/>
</dbReference>
<feature type="transmembrane region" description="Helical" evidence="1">
    <location>
        <begin position="57"/>
        <end position="78"/>
    </location>
</feature>
<dbReference type="InParanoid" id="A0A263CXB4"/>
<gene>
    <name evidence="2" type="ORF">CFN78_23635</name>
</gene>
<proteinExistence type="predicted"/>
<evidence type="ECO:0000256" key="1">
    <source>
        <dbReference type="SAM" id="Phobius"/>
    </source>
</evidence>
<keyword evidence="3" id="KW-1185">Reference proteome</keyword>
<keyword evidence="1" id="KW-0472">Membrane</keyword>
<feature type="transmembrane region" description="Helical" evidence="1">
    <location>
        <begin position="12"/>
        <end position="37"/>
    </location>
</feature>
<accession>A0A263CXB4</accession>